<evidence type="ECO:0000313" key="2">
    <source>
        <dbReference type="Proteomes" id="UP000035081"/>
    </source>
</evidence>
<dbReference type="HOGENOM" id="CLU_3119577_0_0_6"/>
<accession>W5YUT9</accession>
<dbReference type="KEGG" id="msr:AU15_02830"/>
<gene>
    <name evidence="1" type="ORF">AU15_02830</name>
</gene>
<sequence length="50" mass="5340">MARWKPTASSGYQATIDSVISGNNGLMKTGEGTLVLENHRVDERTGCVGM</sequence>
<name>W5YUT9_9GAMM</name>
<dbReference type="AlphaFoldDB" id="W5YUT9"/>
<protein>
    <submittedName>
        <fullName evidence="1">Uncharacterized protein</fullName>
    </submittedName>
</protein>
<proteinExistence type="predicted"/>
<dbReference type="RefSeq" id="WP_158498346.1">
    <property type="nucleotide sequence ID" value="NZ_CP136693.1"/>
</dbReference>
<evidence type="ECO:0000313" key="1">
    <source>
        <dbReference type="EMBL" id="AHI32982.1"/>
    </source>
</evidence>
<dbReference type="EMBL" id="CP007152">
    <property type="protein sequence ID" value="AHI32982.1"/>
    <property type="molecule type" value="Genomic_DNA"/>
</dbReference>
<dbReference type="Proteomes" id="UP000035081">
    <property type="component" value="Chromosome"/>
</dbReference>
<organism evidence="1 2">
    <name type="scientific">Marinobacter salarius</name>
    <dbReference type="NCBI Taxonomy" id="1420917"/>
    <lineage>
        <taxon>Bacteria</taxon>
        <taxon>Pseudomonadati</taxon>
        <taxon>Pseudomonadota</taxon>
        <taxon>Gammaproteobacteria</taxon>
        <taxon>Pseudomonadales</taxon>
        <taxon>Marinobacteraceae</taxon>
        <taxon>Marinobacter</taxon>
    </lineage>
</organism>
<reference evidence="1 2" key="1">
    <citation type="journal article" date="2014" name="Genome Announc.">
        <title>Draft Genome Sequences of Marinobacter similis A3d10T and Marinobacter salarius R9SW1T.</title>
        <authorList>
            <person name="Ivanova E.P."/>
            <person name="Ng H.J."/>
            <person name="Webb H.K."/>
            <person name="Feng G."/>
            <person name="Oshima K."/>
            <person name="Hattori M."/>
            <person name="Ohkuma M."/>
            <person name="Sergeev A.F."/>
            <person name="Mikhailov V.V."/>
            <person name="Crawford R.J."/>
            <person name="Sawabe T."/>
        </authorList>
    </citation>
    <scope>NUCLEOTIDE SEQUENCE [LARGE SCALE GENOMIC DNA]</scope>
    <source>
        <strain evidence="2">A3d10 and R9SW1</strain>
    </source>
</reference>